<evidence type="ECO:0000256" key="3">
    <source>
        <dbReference type="PROSITE-ProRule" id="PRU00289"/>
    </source>
</evidence>
<dbReference type="RefSeq" id="WP_345367726.1">
    <property type="nucleotide sequence ID" value="NZ_BAABII010000019.1"/>
</dbReference>
<evidence type="ECO:0000256" key="1">
    <source>
        <dbReference type="ARBA" id="ARBA00022741"/>
    </source>
</evidence>
<organism evidence="6 7">
    <name type="scientific">Saccharopolyspora cebuensis</name>
    <dbReference type="NCBI Taxonomy" id="418759"/>
    <lineage>
        <taxon>Bacteria</taxon>
        <taxon>Bacillati</taxon>
        <taxon>Actinomycetota</taxon>
        <taxon>Actinomycetes</taxon>
        <taxon>Pseudonocardiales</taxon>
        <taxon>Pseudonocardiaceae</taxon>
        <taxon>Saccharopolyspora</taxon>
    </lineage>
</organism>
<evidence type="ECO:0000259" key="5">
    <source>
        <dbReference type="PROSITE" id="PS50901"/>
    </source>
</evidence>
<dbReference type="PROSITE" id="PS00018">
    <property type="entry name" value="EF_HAND_1"/>
    <property type="match status" value="1"/>
</dbReference>
<proteinExistence type="predicted"/>
<gene>
    <name evidence="6" type="ORF">AB8O55_05130</name>
</gene>
<dbReference type="EMBL" id="JBGEHV010000006">
    <property type="protein sequence ID" value="MEY8038773.1"/>
    <property type="molecule type" value="Genomic_DNA"/>
</dbReference>
<reference evidence="6 7" key="1">
    <citation type="submission" date="2024-08" db="EMBL/GenBank/DDBJ databases">
        <title>Genome mining of Saccharopolyspora cebuensis PGLac3 from Nigerian medicinal plant.</title>
        <authorList>
            <person name="Ezeobiora C.E."/>
            <person name="Igbokwe N.H."/>
            <person name="Amin D.H."/>
            <person name="Mendie U.E."/>
        </authorList>
    </citation>
    <scope>NUCLEOTIDE SEQUENCE [LARGE SCALE GENOMIC DNA]</scope>
    <source>
        <strain evidence="6 7">PGLac3</strain>
    </source>
</reference>
<dbReference type="PANTHER" id="PTHR22683:SF1">
    <property type="entry name" value="TYPE VII SECRETION SYSTEM PROTEIN ESSC"/>
    <property type="match status" value="1"/>
</dbReference>
<comment type="caution">
    <text evidence="6">The sequence shown here is derived from an EMBL/GenBank/DDBJ whole genome shotgun (WGS) entry which is preliminary data.</text>
</comment>
<evidence type="ECO:0000313" key="6">
    <source>
        <dbReference type="EMBL" id="MEY8038773.1"/>
    </source>
</evidence>
<keyword evidence="1 3" id="KW-0547">Nucleotide-binding</keyword>
<keyword evidence="2 3" id="KW-0067">ATP-binding</keyword>
<accession>A0ABV4CCI5</accession>
<dbReference type="Gene3D" id="3.40.50.300">
    <property type="entry name" value="P-loop containing nucleotide triphosphate hydrolases"/>
    <property type="match status" value="4"/>
</dbReference>
<feature type="domain" description="FtsK" evidence="5">
    <location>
        <begin position="806"/>
        <end position="1004"/>
    </location>
</feature>
<dbReference type="SUPFAM" id="SSF52540">
    <property type="entry name" value="P-loop containing nucleoside triphosphate hydrolases"/>
    <property type="match status" value="3"/>
</dbReference>
<dbReference type="Proteomes" id="UP001564626">
    <property type="component" value="Unassembled WGS sequence"/>
</dbReference>
<protein>
    <submittedName>
        <fullName evidence="6">FtsK/SpoIIIE domain-containing protein</fullName>
    </submittedName>
</protein>
<dbReference type="Gene3D" id="3.40.50.1460">
    <property type="match status" value="1"/>
</dbReference>
<evidence type="ECO:0000256" key="4">
    <source>
        <dbReference type="SAM" id="MobiDB-lite"/>
    </source>
</evidence>
<dbReference type="PANTHER" id="PTHR22683">
    <property type="entry name" value="SPORULATION PROTEIN RELATED"/>
    <property type="match status" value="1"/>
</dbReference>
<dbReference type="Pfam" id="PF01580">
    <property type="entry name" value="FtsK_SpoIIIE"/>
    <property type="match status" value="3"/>
</dbReference>
<feature type="binding site" evidence="3">
    <location>
        <begin position="835"/>
        <end position="842"/>
    </location>
    <ligand>
        <name>ATP</name>
        <dbReference type="ChEBI" id="CHEBI:30616"/>
    </ligand>
</feature>
<dbReference type="InterPro" id="IPR002543">
    <property type="entry name" value="FtsK_dom"/>
</dbReference>
<sequence>MRLALLIATSMYADPGLRALRAPADEAEELRQVLLAQGDFDQVEVLRNESRSQLERAVDDVFRNAGPGDLVLLYLSCHGLKDDRGNLVFAACNTELDRPDSTALTASFVRERVHASQASTKVLLLDCCYSGAFSLSGAKSSALVDHAQLTGRGTFLLTATSALEYAYEDDRLTDNAAIASSLFTDALLEGIRTGAADADGDGLITGEELYLYVAAKLAGRQSPQRTNDGYGTFYVARTGGTVPAPPSTADLPEVSLGELLGDPLRRPDEPLGRTAAPVVGVRGAAGEPFTVDFAAHNLVVLGPSGSGKSRFLRTVLLGLAAGADPSEVRISCVDSESRFGAFARLDHVDAVVGPDEHEAIGRVVAAAGRTLAARRALFRERDFDSVRDFRAARRNGELDDAHPDLFLVLDRWEPFADHNPDLVREVVMLARDGLQFGLHVVATARRASDLPPRVHSQLTGRIELGEGPARSHTGPFRPALPRLGRHSGRIAEDVASVEEYGRPVPRTIGPAGLRDLGLLREPAAEPARPPLRIPLGVDRSGRPVVLDLRTGAATRSAGAGPHGLVVGRPGARVAQTVRAVVTLLALAHSPAELSLALLGSAKRNELRGLVDLPHCVLDRAVPLPTGLDRVQREINRRRAAEPGSWSPLVVTINLEFPHFSAPRLMDKILAVMRSGGEVDVHVLLHGYELGPEQPDELLDLCGFRIVHRTTARAESWRLLGSGAAAEATDVQGLGWLKRADDPPVRFQGWEPNAEFAEELRALSDAPTRAEVLADPLDGPITLADVLGEPSSDPVRGASTAAPGADRLPVGIVDDFERATTAPLTLPVGRNLLISGPPRSGRSSAARTAVLALALSRTPEELVFYFLGRGDGFSCGDVLAALPHVAGTASFGSADAEAAAMIREITAVLGAREAGEGGPAPLLYLVVEPWHVMVDRFGDLAAEIERIAERGARFGVHVIAVVEPGGGGPDLPTRWELSREAPGTGVLGGARFRLALPWFEDEGPEPSAALARRIAEAWPGFPARASAAVTAPPVVPYSAGSGSGLRIGWLEREGAWLDVDLDETAHLLCVGSRSSGTGSLLRVVHREVERLHPGSRVVVLDPRRELLGEFPAWLSYLAVPSGFRAAVEPLLAELGRRSRGGRWDRRVFLLVADAELIAPEVLDGLVDHLAEGARIGFHLVLTHNSVNQAGALRSGVAAALRDAGCTAVVLNGDPRDGELWPGVVATAQPPGRGRALRPGREPEVVRLSWPDAGAPDPGEQRAPAPDLLPPGWVATPPVTGHPGGRTADGIS</sequence>
<name>A0ABV4CCI5_9PSEU</name>
<dbReference type="PROSITE" id="PS50901">
    <property type="entry name" value="FTSK"/>
    <property type="match status" value="2"/>
</dbReference>
<feature type="binding site" evidence="3">
    <location>
        <begin position="302"/>
        <end position="309"/>
    </location>
    <ligand>
        <name>ATP</name>
        <dbReference type="ChEBI" id="CHEBI:30616"/>
    </ligand>
</feature>
<dbReference type="InterPro" id="IPR018247">
    <property type="entry name" value="EF_Hand_1_Ca_BS"/>
</dbReference>
<evidence type="ECO:0000313" key="7">
    <source>
        <dbReference type="Proteomes" id="UP001564626"/>
    </source>
</evidence>
<dbReference type="InterPro" id="IPR050206">
    <property type="entry name" value="FtsK/SpoIIIE/SftA"/>
</dbReference>
<feature type="domain" description="FtsK" evidence="5">
    <location>
        <begin position="286"/>
        <end position="473"/>
    </location>
</feature>
<feature type="region of interest" description="Disordered" evidence="4">
    <location>
        <begin position="1225"/>
        <end position="1290"/>
    </location>
</feature>
<dbReference type="NCBIfam" id="NF047832">
    <property type="entry name" value="caspase_w_EACC1"/>
    <property type="match status" value="1"/>
</dbReference>
<dbReference type="InterPro" id="IPR027417">
    <property type="entry name" value="P-loop_NTPase"/>
</dbReference>
<evidence type="ECO:0000256" key="2">
    <source>
        <dbReference type="ARBA" id="ARBA00022840"/>
    </source>
</evidence>
<keyword evidence="7" id="KW-1185">Reference proteome</keyword>